<dbReference type="PROSITE" id="PS00041">
    <property type="entry name" value="HTH_ARAC_FAMILY_1"/>
    <property type="match status" value="1"/>
</dbReference>
<dbReference type="RefSeq" id="WP_340361605.1">
    <property type="nucleotide sequence ID" value="NZ_JBBKZV010000001.1"/>
</dbReference>
<keyword evidence="1" id="KW-0805">Transcription regulation</keyword>
<evidence type="ECO:0000313" key="5">
    <source>
        <dbReference type="EMBL" id="MEJ8820545.1"/>
    </source>
</evidence>
<proteinExistence type="predicted"/>
<dbReference type="PANTHER" id="PTHR46796:SF12">
    <property type="entry name" value="HTH-TYPE DNA-BINDING TRANSCRIPTIONAL ACTIVATOR EUTR"/>
    <property type="match status" value="1"/>
</dbReference>
<dbReference type="InterPro" id="IPR050204">
    <property type="entry name" value="AraC_XylS_family_regulators"/>
</dbReference>
<name>A0ABU8VS68_9BURK</name>
<evidence type="ECO:0000256" key="1">
    <source>
        <dbReference type="ARBA" id="ARBA00023015"/>
    </source>
</evidence>
<dbReference type="EMBL" id="JBBKZV010000001">
    <property type="protein sequence ID" value="MEJ8820545.1"/>
    <property type="molecule type" value="Genomic_DNA"/>
</dbReference>
<evidence type="ECO:0000256" key="3">
    <source>
        <dbReference type="ARBA" id="ARBA00023163"/>
    </source>
</evidence>
<evidence type="ECO:0000256" key="2">
    <source>
        <dbReference type="ARBA" id="ARBA00023125"/>
    </source>
</evidence>
<keyword evidence="3" id="KW-0804">Transcription</keyword>
<dbReference type="SMART" id="SM00342">
    <property type="entry name" value="HTH_ARAC"/>
    <property type="match status" value="1"/>
</dbReference>
<keyword evidence="6" id="KW-1185">Reference proteome</keyword>
<dbReference type="PANTHER" id="PTHR46796">
    <property type="entry name" value="HTH-TYPE TRANSCRIPTIONAL ACTIVATOR RHAS-RELATED"/>
    <property type="match status" value="1"/>
</dbReference>
<dbReference type="InterPro" id="IPR035418">
    <property type="entry name" value="AraC-bd_2"/>
</dbReference>
<dbReference type="InterPro" id="IPR009057">
    <property type="entry name" value="Homeodomain-like_sf"/>
</dbReference>
<dbReference type="InterPro" id="IPR018062">
    <property type="entry name" value="HTH_AraC-typ_CS"/>
</dbReference>
<dbReference type="PROSITE" id="PS01124">
    <property type="entry name" value="HTH_ARAC_FAMILY_2"/>
    <property type="match status" value="1"/>
</dbReference>
<accession>A0ABU8VS68</accession>
<dbReference type="Gene3D" id="1.10.10.60">
    <property type="entry name" value="Homeodomain-like"/>
    <property type="match status" value="1"/>
</dbReference>
<keyword evidence="2" id="KW-0238">DNA-binding</keyword>
<dbReference type="Pfam" id="PF14525">
    <property type="entry name" value="AraC_binding_2"/>
    <property type="match status" value="1"/>
</dbReference>
<comment type="caution">
    <text evidence="5">The sequence shown here is derived from an EMBL/GenBank/DDBJ whole genome shotgun (WGS) entry which is preliminary data.</text>
</comment>
<dbReference type="Proteomes" id="UP001363010">
    <property type="component" value="Unassembled WGS sequence"/>
</dbReference>
<sequence>MALCVPADFADDAACDEAIELARTAVAECSAPVLQAITARGATAVVDWVCPDPSFPFRATPLFSRRCWRRQGTRASALASTHNKHPGRALEPLSSYRIFSSMDVDESSQFASRIWERNRTTILHGDYGLRWNHLDAGKVAFSYVQHECTVDLRAQGPLSDRFRLFLHQSGAMEHRTGKHPFVSDPHNVVVHSPGMELKSILGPSKFLLVSFDGKCVRDAMEQRFHTISRYQDWLGVLPPTADLRSLRSYTAWLVLELDNPNSPLCMAGPARGHAKRLLLTLFAECLAESAPEASEAVEDISLAQVRRAEEWITANLGEPIGVEEVASAIEVGIRSLEKSFKRVRGCTPQAFIMGRRLGIARQMLQGAGETASVTTIAMSLGFFELGRFSQRYRQLFGETPSMTLARSAGR</sequence>
<protein>
    <submittedName>
        <fullName evidence="5">AraC family transcriptional regulator</fullName>
    </submittedName>
</protein>
<dbReference type="InterPro" id="IPR018060">
    <property type="entry name" value="HTH_AraC"/>
</dbReference>
<dbReference type="Pfam" id="PF12833">
    <property type="entry name" value="HTH_18"/>
    <property type="match status" value="1"/>
</dbReference>
<gene>
    <name evidence="5" type="ORF">WKW80_00665</name>
</gene>
<reference evidence="5 6" key="1">
    <citation type="submission" date="2024-03" db="EMBL/GenBank/DDBJ databases">
        <title>Novel species of the genus Variovorax.</title>
        <authorList>
            <person name="Liu Q."/>
            <person name="Xin Y.-H."/>
        </authorList>
    </citation>
    <scope>NUCLEOTIDE SEQUENCE [LARGE SCALE GENOMIC DNA]</scope>
    <source>
        <strain evidence="5 6">KACC 18501</strain>
    </source>
</reference>
<feature type="domain" description="HTH araC/xylS-type" evidence="4">
    <location>
        <begin position="306"/>
        <end position="406"/>
    </location>
</feature>
<evidence type="ECO:0000313" key="6">
    <source>
        <dbReference type="Proteomes" id="UP001363010"/>
    </source>
</evidence>
<evidence type="ECO:0000259" key="4">
    <source>
        <dbReference type="PROSITE" id="PS01124"/>
    </source>
</evidence>
<organism evidence="5 6">
    <name type="scientific">Variovorax humicola</name>
    <dbReference type="NCBI Taxonomy" id="1769758"/>
    <lineage>
        <taxon>Bacteria</taxon>
        <taxon>Pseudomonadati</taxon>
        <taxon>Pseudomonadota</taxon>
        <taxon>Betaproteobacteria</taxon>
        <taxon>Burkholderiales</taxon>
        <taxon>Comamonadaceae</taxon>
        <taxon>Variovorax</taxon>
    </lineage>
</organism>
<dbReference type="SUPFAM" id="SSF46689">
    <property type="entry name" value="Homeodomain-like"/>
    <property type="match status" value="2"/>
</dbReference>